<comment type="caution">
    <text evidence="9">The sequence shown here is derived from an EMBL/GenBank/DDBJ whole genome shotgun (WGS) entry which is preliminary data.</text>
</comment>
<dbReference type="PANTHER" id="PTHR33048">
    <property type="entry name" value="PTH11-LIKE INTEGRAL MEMBRANE PROTEIN (AFU_ORTHOLOGUE AFUA_5G11245)"/>
    <property type="match status" value="1"/>
</dbReference>
<gene>
    <name evidence="9" type="ORF">EJ04DRAFT_576281</name>
</gene>
<dbReference type="GO" id="GO:0016020">
    <property type="term" value="C:membrane"/>
    <property type="evidence" value="ECO:0007669"/>
    <property type="project" value="UniProtKB-SubCell"/>
</dbReference>
<dbReference type="InterPro" id="IPR049326">
    <property type="entry name" value="Rhodopsin_dom_fungi"/>
</dbReference>
<feature type="compositionally biased region" description="Low complexity" evidence="6">
    <location>
        <begin position="313"/>
        <end position="325"/>
    </location>
</feature>
<dbReference type="OrthoDB" id="10017208at2759"/>
<feature type="transmembrane region" description="Helical" evidence="7">
    <location>
        <begin position="45"/>
        <end position="70"/>
    </location>
</feature>
<evidence type="ECO:0000256" key="5">
    <source>
        <dbReference type="ARBA" id="ARBA00038359"/>
    </source>
</evidence>
<comment type="similarity">
    <text evidence="5">Belongs to the SAT4 family.</text>
</comment>
<feature type="region of interest" description="Disordered" evidence="6">
    <location>
        <begin position="312"/>
        <end position="339"/>
    </location>
</feature>
<keyword evidence="10" id="KW-1185">Reference proteome</keyword>
<evidence type="ECO:0000256" key="6">
    <source>
        <dbReference type="SAM" id="MobiDB-lite"/>
    </source>
</evidence>
<dbReference type="InterPro" id="IPR052337">
    <property type="entry name" value="SAT4-like"/>
</dbReference>
<reference evidence="9" key="1">
    <citation type="journal article" date="2020" name="Stud. Mycol.">
        <title>101 Dothideomycetes genomes: a test case for predicting lifestyles and emergence of pathogens.</title>
        <authorList>
            <person name="Haridas S."/>
            <person name="Albert R."/>
            <person name="Binder M."/>
            <person name="Bloem J."/>
            <person name="Labutti K."/>
            <person name="Salamov A."/>
            <person name="Andreopoulos B."/>
            <person name="Baker S."/>
            <person name="Barry K."/>
            <person name="Bills G."/>
            <person name="Bluhm B."/>
            <person name="Cannon C."/>
            <person name="Castanera R."/>
            <person name="Culley D."/>
            <person name="Daum C."/>
            <person name="Ezra D."/>
            <person name="Gonzalez J."/>
            <person name="Henrissat B."/>
            <person name="Kuo A."/>
            <person name="Liang C."/>
            <person name="Lipzen A."/>
            <person name="Lutzoni F."/>
            <person name="Magnuson J."/>
            <person name="Mondo S."/>
            <person name="Nolan M."/>
            <person name="Ohm R."/>
            <person name="Pangilinan J."/>
            <person name="Park H.-J."/>
            <person name="Ramirez L."/>
            <person name="Alfaro M."/>
            <person name="Sun H."/>
            <person name="Tritt A."/>
            <person name="Yoshinaga Y."/>
            <person name="Zwiers L.-H."/>
            <person name="Turgeon B."/>
            <person name="Goodwin S."/>
            <person name="Spatafora J."/>
            <person name="Crous P."/>
            <person name="Grigoriev I."/>
        </authorList>
    </citation>
    <scope>NUCLEOTIDE SEQUENCE</scope>
    <source>
        <strain evidence="9">CBS 125425</strain>
    </source>
</reference>
<evidence type="ECO:0000256" key="7">
    <source>
        <dbReference type="SAM" id="Phobius"/>
    </source>
</evidence>
<dbReference type="AlphaFoldDB" id="A0A9P4V3C4"/>
<dbReference type="PANTHER" id="PTHR33048:SF47">
    <property type="entry name" value="INTEGRAL MEMBRANE PROTEIN-RELATED"/>
    <property type="match status" value="1"/>
</dbReference>
<accession>A0A9P4V3C4</accession>
<evidence type="ECO:0000256" key="2">
    <source>
        <dbReference type="ARBA" id="ARBA00022692"/>
    </source>
</evidence>
<feature type="transmembrane region" description="Helical" evidence="7">
    <location>
        <begin position="12"/>
        <end position="33"/>
    </location>
</feature>
<dbReference type="Proteomes" id="UP000799444">
    <property type="component" value="Unassembled WGS sequence"/>
</dbReference>
<organism evidence="9 10">
    <name type="scientific">Polyplosphaeria fusca</name>
    <dbReference type="NCBI Taxonomy" id="682080"/>
    <lineage>
        <taxon>Eukaryota</taxon>
        <taxon>Fungi</taxon>
        <taxon>Dikarya</taxon>
        <taxon>Ascomycota</taxon>
        <taxon>Pezizomycotina</taxon>
        <taxon>Dothideomycetes</taxon>
        <taxon>Pleosporomycetidae</taxon>
        <taxon>Pleosporales</taxon>
        <taxon>Tetraplosphaeriaceae</taxon>
        <taxon>Polyplosphaeria</taxon>
    </lineage>
</organism>
<feature type="transmembrane region" description="Helical" evidence="7">
    <location>
        <begin position="176"/>
        <end position="194"/>
    </location>
</feature>
<dbReference type="EMBL" id="ML996138">
    <property type="protein sequence ID" value="KAF2735181.1"/>
    <property type="molecule type" value="Genomic_DNA"/>
</dbReference>
<proteinExistence type="inferred from homology"/>
<comment type="subcellular location">
    <subcellularLocation>
        <location evidence="1">Membrane</location>
        <topology evidence="1">Multi-pass membrane protein</topology>
    </subcellularLocation>
</comment>
<name>A0A9P4V3C4_9PLEO</name>
<keyword evidence="4 7" id="KW-0472">Membrane</keyword>
<feature type="domain" description="Rhodopsin" evidence="8">
    <location>
        <begin position="29"/>
        <end position="271"/>
    </location>
</feature>
<evidence type="ECO:0000313" key="10">
    <source>
        <dbReference type="Proteomes" id="UP000799444"/>
    </source>
</evidence>
<feature type="transmembrane region" description="Helical" evidence="7">
    <location>
        <begin position="90"/>
        <end position="113"/>
    </location>
</feature>
<dbReference type="Pfam" id="PF20684">
    <property type="entry name" value="Fung_rhodopsin"/>
    <property type="match status" value="1"/>
</dbReference>
<evidence type="ECO:0000256" key="3">
    <source>
        <dbReference type="ARBA" id="ARBA00022989"/>
    </source>
</evidence>
<feature type="transmembrane region" description="Helical" evidence="7">
    <location>
        <begin position="206"/>
        <end position="224"/>
    </location>
</feature>
<evidence type="ECO:0000256" key="1">
    <source>
        <dbReference type="ARBA" id="ARBA00004141"/>
    </source>
</evidence>
<keyword evidence="2 7" id="KW-0812">Transmembrane</keyword>
<evidence type="ECO:0000313" key="9">
    <source>
        <dbReference type="EMBL" id="KAF2735181.1"/>
    </source>
</evidence>
<feature type="transmembrane region" description="Helical" evidence="7">
    <location>
        <begin position="244"/>
        <end position="266"/>
    </location>
</feature>
<evidence type="ECO:0000256" key="4">
    <source>
        <dbReference type="ARBA" id="ARBA00023136"/>
    </source>
</evidence>
<protein>
    <recommendedName>
        <fullName evidence="8">Rhodopsin domain-containing protein</fullName>
    </recommendedName>
</protein>
<feature type="transmembrane region" description="Helical" evidence="7">
    <location>
        <begin position="125"/>
        <end position="148"/>
    </location>
</feature>
<evidence type="ECO:0000259" key="8">
    <source>
        <dbReference type="Pfam" id="PF20684"/>
    </source>
</evidence>
<keyword evidence="3 7" id="KW-1133">Transmembrane helix</keyword>
<sequence>MYAITSGRQKTLIAAPTVFTFLAICFTCLRILSRRIKKAGIRVDDWLCIIATCMCTGLLGANIAMVVGYGGGNSISEMKSQSDFLIWYKLIFATYLVWVVNIAIVQMAILLYYQRLFFVIQWFSRLCYAVMGLVCAWAVGCWVANFAMCHPTARIWDPMVAGTCGNSKAMCVSADLLHAALDAGILCMPLPIVWRMGISTGKKLGLTVLLLAGTFATVSSILRMECLFKLTGTHAPTDLSLFMWLPLVYYFVELPIAICCCSAPALPPLFREAMASKFGQALKARLNICGKRDHVTQSKDQGRTVQELQIEYGSSKAKSESSGGSFETVAHQGRDEADA</sequence>